<feature type="compositionally biased region" description="Basic and acidic residues" evidence="1">
    <location>
        <begin position="172"/>
        <end position="199"/>
    </location>
</feature>
<feature type="transmembrane region" description="Helical" evidence="2">
    <location>
        <begin position="387"/>
        <end position="405"/>
    </location>
</feature>
<dbReference type="RefSeq" id="WP_117446333.1">
    <property type="nucleotide sequence ID" value="NZ_CALCIP010000045.1"/>
</dbReference>
<accession>A0A3E3E4X9</accession>
<evidence type="ECO:0000313" key="4">
    <source>
        <dbReference type="EMBL" id="RGD76395.1"/>
    </source>
</evidence>
<keyword evidence="2" id="KW-1133">Transmembrane helix</keyword>
<protein>
    <recommendedName>
        <fullName evidence="6">LPXTG cell wall anchor domain-containing protein</fullName>
    </recommendedName>
</protein>
<evidence type="ECO:0000256" key="1">
    <source>
        <dbReference type="SAM" id="MobiDB-lite"/>
    </source>
</evidence>
<feature type="region of interest" description="Disordered" evidence="1">
    <location>
        <begin position="135"/>
        <end position="230"/>
    </location>
</feature>
<name>A0A3E3E4X9_9FIRM</name>
<evidence type="ECO:0000313" key="5">
    <source>
        <dbReference type="Proteomes" id="UP000260721"/>
    </source>
</evidence>
<dbReference type="Proteomes" id="UP000260721">
    <property type="component" value="Unassembled WGS sequence"/>
</dbReference>
<feature type="chain" id="PRO_5017544047" description="LPXTG cell wall anchor domain-containing protein" evidence="3">
    <location>
        <begin position="28"/>
        <end position="413"/>
    </location>
</feature>
<proteinExistence type="predicted"/>
<feature type="signal peptide" evidence="3">
    <location>
        <begin position="1"/>
        <end position="27"/>
    </location>
</feature>
<feature type="compositionally biased region" description="Acidic residues" evidence="1">
    <location>
        <begin position="214"/>
        <end position="227"/>
    </location>
</feature>
<keyword evidence="3" id="KW-0732">Signal</keyword>
<sequence>MKKRIAYSLASVVAASAIGFSGMPIYAQTTPTQTTVVQTKEIKDPQDFVDLYCSLKKVTIDTKKQEIVSYTVYETVTEKNYEQILSGKKVYDTLSKDMQKAVNEILWNTKNPEGKLLEKDYTKLYEEALLMQQTVKEKEEVKPEESEEITKPEQEANENKPPVTEESTSSQEPEKTTEDNKEAEENKGTETTEVSKPETEENVQDETESKPEEEKEPVENEGSEEIEAPVIAPTMFLYKAEPTEESLLVSATQAAPKTVEPQVVTPVVQETKPVVSETKETVKPVVSNTLELNTLDPDVQNFIKNYLMDANGNLYTSVTMYNYRQILSGVAGYSDLSTDKVSQLNSYLLANGSQRYFSLVNQCQCIENQGSTLTKRPVVDTSTSSGFGLYGALMALSSVGFGFLIKRKKEKNL</sequence>
<keyword evidence="2" id="KW-0472">Membrane</keyword>
<comment type="caution">
    <text evidence="4">The sequence shown here is derived from an EMBL/GenBank/DDBJ whole genome shotgun (WGS) entry which is preliminary data.</text>
</comment>
<feature type="compositionally biased region" description="Basic and acidic residues" evidence="1">
    <location>
        <begin position="135"/>
        <end position="158"/>
    </location>
</feature>
<evidence type="ECO:0000256" key="3">
    <source>
        <dbReference type="SAM" id="SignalP"/>
    </source>
</evidence>
<reference evidence="4 5" key="1">
    <citation type="submission" date="2018-08" db="EMBL/GenBank/DDBJ databases">
        <title>A genome reference for cultivated species of the human gut microbiota.</title>
        <authorList>
            <person name="Zou Y."/>
            <person name="Xue W."/>
            <person name="Luo G."/>
        </authorList>
    </citation>
    <scope>NUCLEOTIDE SEQUENCE [LARGE SCALE GENOMIC DNA]</scope>
    <source>
        <strain evidence="4 5">TF08-11</strain>
    </source>
</reference>
<evidence type="ECO:0000256" key="2">
    <source>
        <dbReference type="SAM" id="Phobius"/>
    </source>
</evidence>
<evidence type="ECO:0008006" key="6">
    <source>
        <dbReference type="Google" id="ProtNLM"/>
    </source>
</evidence>
<dbReference type="EMBL" id="QUSK01000013">
    <property type="protein sequence ID" value="RGD76395.1"/>
    <property type="molecule type" value="Genomic_DNA"/>
</dbReference>
<gene>
    <name evidence="4" type="ORF">DXC78_06830</name>
</gene>
<organism evidence="4 5">
    <name type="scientific">Faecalicoccus pleomorphus</name>
    <dbReference type="NCBI Taxonomy" id="1323"/>
    <lineage>
        <taxon>Bacteria</taxon>
        <taxon>Bacillati</taxon>
        <taxon>Bacillota</taxon>
        <taxon>Erysipelotrichia</taxon>
        <taxon>Erysipelotrichales</taxon>
        <taxon>Erysipelotrichaceae</taxon>
        <taxon>Faecalicoccus</taxon>
    </lineage>
</organism>
<keyword evidence="2" id="KW-0812">Transmembrane</keyword>
<dbReference type="AlphaFoldDB" id="A0A3E3E4X9"/>